<protein>
    <recommendedName>
        <fullName evidence="4">DUF4375 domain-containing protein</fullName>
    </recommendedName>
</protein>
<feature type="region of interest" description="Disordered" evidence="1">
    <location>
        <begin position="118"/>
        <end position="148"/>
    </location>
</feature>
<sequence>MATPPDLAAKQQLLNEDYTDWDTPDERERGEVYIRVLYWFAFADETGHAGYWGEWVYNWDSETPFVALFEDWLRFERPYGDLEDFRYDLVGSAEWIDVEKSPADYQIVLHATIVIEDDNGKEEDGSGMEDDDCESWDSSDDEQRDGSD</sequence>
<gene>
    <name evidence="2" type="ORF">IAR55_002878</name>
</gene>
<dbReference type="Proteomes" id="UP001388673">
    <property type="component" value="Unassembled WGS sequence"/>
</dbReference>
<evidence type="ECO:0000313" key="2">
    <source>
        <dbReference type="EMBL" id="KAK8858649.1"/>
    </source>
</evidence>
<comment type="caution">
    <text evidence="2">The sequence shown here is derived from an EMBL/GenBank/DDBJ whole genome shotgun (WGS) entry which is preliminary data.</text>
</comment>
<dbReference type="KEGG" id="kne:92180136"/>
<evidence type="ECO:0000313" key="3">
    <source>
        <dbReference type="Proteomes" id="UP001388673"/>
    </source>
</evidence>
<evidence type="ECO:0000256" key="1">
    <source>
        <dbReference type="SAM" id="MobiDB-lite"/>
    </source>
</evidence>
<dbReference type="AlphaFoldDB" id="A0AAW0Z013"/>
<keyword evidence="3" id="KW-1185">Reference proteome</keyword>
<dbReference type="EMBL" id="JBCAWK010000005">
    <property type="protein sequence ID" value="KAK8858649.1"/>
    <property type="molecule type" value="Genomic_DNA"/>
</dbReference>
<reference evidence="2 3" key="1">
    <citation type="journal article" date="2024" name="bioRxiv">
        <title>Comparative genomics of Cryptococcus and Kwoniella reveals pathogenesis evolution and contrasting karyotype dynamics via intercentromeric recombination or chromosome fusion.</title>
        <authorList>
            <person name="Coelho M.A."/>
            <person name="David-Palma M."/>
            <person name="Shea T."/>
            <person name="Bowers K."/>
            <person name="McGinley-Smith S."/>
            <person name="Mohammad A.W."/>
            <person name="Gnirke A."/>
            <person name="Yurkov A.M."/>
            <person name="Nowrousian M."/>
            <person name="Sun S."/>
            <person name="Cuomo C.A."/>
            <person name="Heitman J."/>
        </authorList>
    </citation>
    <scope>NUCLEOTIDE SEQUENCE [LARGE SCALE GENOMIC DNA]</scope>
    <source>
        <strain evidence="2 3">CBS 13917</strain>
    </source>
</reference>
<dbReference type="RefSeq" id="XP_066803490.1">
    <property type="nucleotide sequence ID" value="XM_066945989.1"/>
</dbReference>
<name>A0AAW0Z013_9TREE</name>
<accession>A0AAW0Z013</accession>
<evidence type="ECO:0008006" key="4">
    <source>
        <dbReference type="Google" id="ProtNLM"/>
    </source>
</evidence>
<proteinExistence type="predicted"/>
<organism evidence="2 3">
    <name type="scientific">Kwoniella newhampshirensis</name>
    <dbReference type="NCBI Taxonomy" id="1651941"/>
    <lineage>
        <taxon>Eukaryota</taxon>
        <taxon>Fungi</taxon>
        <taxon>Dikarya</taxon>
        <taxon>Basidiomycota</taxon>
        <taxon>Agaricomycotina</taxon>
        <taxon>Tremellomycetes</taxon>
        <taxon>Tremellales</taxon>
        <taxon>Cryptococcaceae</taxon>
        <taxon>Kwoniella</taxon>
    </lineage>
</organism>
<dbReference type="GeneID" id="92180136"/>